<dbReference type="EMBL" id="BQNZ01000001">
    <property type="protein sequence ID" value="GKH70657.1"/>
    <property type="molecule type" value="Genomic_DNA"/>
</dbReference>
<dbReference type="InterPro" id="IPR000421">
    <property type="entry name" value="FA58C"/>
</dbReference>
<dbReference type="Proteomes" id="UP001055114">
    <property type="component" value="Unassembled WGS sequence"/>
</dbReference>
<feature type="domain" description="F5/8 type C" evidence="1">
    <location>
        <begin position="156"/>
        <end position="262"/>
    </location>
</feature>
<dbReference type="Gene3D" id="2.60.120.260">
    <property type="entry name" value="Galactose-binding domain-like"/>
    <property type="match status" value="1"/>
</dbReference>
<proteinExistence type="predicted"/>
<organism evidence="2 3">
    <name type="scientific">Parabacteroides merdae</name>
    <dbReference type="NCBI Taxonomy" id="46503"/>
    <lineage>
        <taxon>Bacteria</taxon>
        <taxon>Pseudomonadati</taxon>
        <taxon>Bacteroidota</taxon>
        <taxon>Bacteroidia</taxon>
        <taxon>Bacteroidales</taxon>
        <taxon>Tannerellaceae</taxon>
        <taxon>Parabacteroides</taxon>
    </lineage>
</organism>
<evidence type="ECO:0000313" key="3">
    <source>
        <dbReference type="Proteomes" id="UP001055114"/>
    </source>
</evidence>
<dbReference type="Pfam" id="PF13287">
    <property type="entry name" value="Fn3_assoc"/>
    <property type="match status" value="1"/>
</dbReference>
<protein>
    <recommendedName>
        <fullName evidence="1">F5/8 type C domain-containing protein</fullName>
    </recommendedName>
</protein>
<comment type="caution">
    <text evidence="2">The sequence shown here is derived from an EMBL/GenBank/DDBJ whole genome shotgun (WGS) entry which is preliminary data.</text>
</comment>
<name>A0AA37NC97_9BACT</name>
<gene>
    <name evidence="2" type="ORF">CE91St3_05200</name>
</gene>
<sequence>MQRERAEYLILPRLAALSELGWADPEQHDFDAFMDRLYRLITVYDKSHYTYSEHVFQITENFRTDTLQDALEISLSTIGNRPIYYTTDGSQPDTASLIYTEPLIIREDTKLKAVIVTTEDTSSVFEEHIHVNKATFKPSWLANAPHENYTFNGVSTLTDGLQGNQNYNTGRWLGFLKDMDLTIDLQKSTPVSSVSLTVNVSKGAAVMDATGLEVWCSEDGKEYRKLASASYPVLDKEDKDGIYPHTLSFSVVETRYVRIIARVTPKLPAWHMWPGNPAFLFVDEVCVK</sequence>
<dbReference type="Gene3D" id="3.20.20.80">
    <property type="entry name" value="Glycosidases"/>
    <property type="match status" value="1"/>
</dbReference>
<accession>A0AA37NC97</accession>
<dbReference type="InterPro" id="IPR008979">
    <property type="entry name" value="Galactose-bd-like_sf"/>
</dbReference>
<evidence type="ECO:0000259" key="1">
    <source>
        <dbReference type="Pfam" id="PF00754"/>
    </source>
</evidence>
<dbReference type="SUPFAM" id="SSF49785">
    <property type="entry name" value="Galactose-binding domain-like"/>
    <property type="match status" value="1"/>
</dbReference>
<dbReference type="InterPro" id="IPR026876">
    <property type="entry name" value="Fn3_assoc_repeat"/>
</dbReference>
<dbReference type="AlphaFoldDB" id="A0AA37NC97"/>
<reference evidence="2" key="1">
    <citation type="submission" date="2022-01" db="EMBL/GenBank/DDBJ databases">
        <title>Novel bile acid biosynthetic pathways are enriched in the microbiome of centenarians.</title>
        <authorList>
            <person name="Sato Y."/>
            <person name="Atarashi K."/>
            <person name="Plichta R.D."/>
            <person name="Arai Y."/>
            <person name="Sasajima S."/>
            <person name="Kearney M.S."/>
            <person name="Suda W."/>
            <person name="Takeshita K."/>
            <person name="Sasaki T."/>
            <person name="Okamoto S."/>
            <person name="Skelly N.A."/>
            <person name="Okamura Y."/>
            <person name="Vlamakis H."/>
            <person name="Li Y."/>
            <person name="Tanoue T."/>
            <person name="Takei H."/>
            <person name="Nittono H."/>
            <person name="Narushima S."/>
            <person name="Irie J."/>
            <person name="Itoh H."/>
            <person name="Moriya K."/>
            <person name="Sugiura Y."/>
            <person name="Suematsu M."/>
            <person name="Moritoki N."/>
            <person name="Shibata S."/>
            <person name="Littman R.D."/>
            <person name="Fischbach A.M."/>
            <person name="Uwamino Y."/>
            <person name="Inoue T."/>
            <person name="Honda A."/>
            <person name="Hattori M."/>
            <person name="Murai T."/>
            <person name="Xavier J.R."/>
            <person name="Hirose N."/>
            <person name="Honda K."/>
        </authorList>
    </citation>
    <scope>NUCLEOTIDE SEQUENCE</scope>
    <source>
        <strain evidence="2">CE91-St3</strain>
    </source>
</reference>
<evidence type="ECO:0000313" key="2">
    <source>
        <dbReference type="EMBL" id="GKH70657.1"/>
    </source>
</evidence>
<dbReference type="Pfam" id="PF00754">
    <property type="entry name" value="F5_F8_type_C"/>
    <property type="match status" value="1"/>
</dbReference>